<feature type="domain" description="Poly(A) polymerase central" evidence="9">
    <location>
        <begin position="1"/>
        <end position="41"/>
    </location>
</feature>
<dbReference type="GO" id="GO:0005524">
    <property type="term" value="F:ATP binding"/>
    <property type="evidence" value="ECO:0007669"/>
    <property type="project" value="UniProtKB-KW"/>
</dbReference>
<evidence type="ECO:0000256" key="3">
    <source>
        <dbReference type="ARBA" id="ARBA00012388"/>
    </source>
</evidence>
<evidence type="ECO:0000256" key="2">
    <source>
        <dbReference type="ARBA" id="ARBA00010912"/>
    </source>
</evidence>
<keyword evidence="6" id="KW-0547">Nucleotide-binding</keyword>
<dbReference type="Pfam" id="PF04928">
    <property type="entry name" value="PAP_central"/>
    <property type="match status" value="1"/>
</dbReference>
<evidence type="ECO:0000256" key="6">
    <source>
        <dbReference type="ARBA" id="ARBA00022741"/>
    </source>
</evidence>
<proteinExistence type="inferred from homology"/>
<keyword evidence="5" id="KW-0808">Transferase</keyword>
<dbReference type="EC" id="2.7.7.19" evidence="3"/>
<dbReference type="PANTHER" id="PTHR10682:SF10">
    <property type="entry name" value="POLYNUCLEOTIDE ADENYLYLTRANSFERASE"/>
    <property type="match status" value="1"/>
</dbReference>
<dbReference type="Gene3D" id="1.10.1410.10">
    <property type="match status" value="1"/>
</dbReference>
<keyword evidence="4" id="KW-0507">mRNA processing</keyword>
<dbReference type="Proteomes" id="UP000886520">
    <property type="component" value="Chromosome 24"/>
</dbReference>
<dbReference type="GO" id="GO:1990817">
    <property type="term" value="F:poly(A) RNA polymerase activity"/>
    <property type="evidence" value="ECO:0007669"/>
    <property type="project" value="UniProtKB-EC"/>
</dbReference>
<evidence type="ECO:0000256" key="4">
    <source>
        <dbReference type="ARBA" id="ARBA00022664"/>
    </source>
</evidence>
<protein>
    <recommendedName>
        <fullName evidence="3">polynucleotide adenylyltransferase</fullName>
        <ecNumber evidence="3">2.7.7.19</ecNumber>
    </recommendedName>
</protein>
<comment type="subcellular location">
    <subcellularLocation>
        <location evidence="1">Nucleus</location>
    </subcellularLocation>
</comment>
<keyword evidence="7" id="KW-0067">ATP-binding</keyword>
<evidence type="ECO:0000256" key="8">
    <source>
        <dbReference type="ARBA" id="ARBA00023242"/>
    </source>
</evidence>
<name>A0A9D4Z3P1_ADICA</name>
<comment type="similarity">
    <text evidence="2">Belongs to the poly(A) polymerase family.</text>
</comment>
<evidence type="ECO:0000256" key="5">
    <source>
        <dbReference type="ARBA" id="ARBA00022679"/>
    </source>
</evidence>
<evidence type="ECO:0000256" key="1">
    <source>
        <dbReference type="ARBA" id="ARBA00004123"/>
    </source>
</evidence>
<sequence length="75" mass="8717">MNSSYNVSASTLQVIRDQFENANQVCEAVEMRQAKWSALFDTFPFFEAYNNYLQTCVHGRVGWYCSKLPFGKLQH</sequence>
<dbReference type="AlphaFoldDB" id="A0A9D4Z3P1"/>
<dbReference type="EMBL" id="JABFUD020000024">
    <property type="protein sequence ID" value="KAI5060009.1"/>
    <property type="molecule type" value="Genomic_DNA"/>
</dbReference>
<keyword evidence="11" id="KW-1185">Reference proteome</keyword>
<evidence type="ECO:0000313" key="11">
    <source>
        <dbReference type="Proteomes" id="UP000886520"/>
    </source>
</evidence>
<dbReference type="SUPFAM" id="SSF81631">
    <property type="entry name" value="PAP/OAS1 substrate-binding domain"/>
    <property type="match status" value="1"/>
</dbReference>
<reference evidence="10" key="1">
    <citation type="submission" date="2021-01" db="EMBL/GenBank/DDBJ databases">
        <title>Adiantum capillus-veneris genome.</title>
        <authorList>
            <person name="Fang Y."/>
            <person name="Liao Q."/>
        </authorList>
    </citation>
    <scope>NUCLEOTIDE SEQUENCE</scope>
    <source>
        <strain evidence="10">H3</strain>
        <tissue evidence="10">Leaf</tissue>
    </source>
</reference>
<dbReference type="GO" id="GO:0005634">
    <property type="term" value="C:nucleus"/>
    <property type="evidence" value="ECO:0007669"/>
    <property type="project" value="UniProtKB-SubCell"/>
</dbReference>
<evidence type="ECO:0000313" key="10">
    <source>
        <dbReference type="EMBL" id="KAI5060009.1"/>
    </source>
</evidence>
<dbReference type="OrthoDB" id="1728547at2759"/>
<gene>
    <name evidence="10" type="ORF">GOP47_0024429</name>
</gene>
<dbReference type="GO" id="GO:0006397">
    <property type="term" value="P:mRNA processing"/>
    <property type="evidence" value="ECO:0007669"/>
    <property type="project" value="UniProtKB-KW"/>
</dbReference>
<organism evidence="10 11">
    <name type="scientific">Adiantum capillus-veneris</name>
    <name type="common">Maidenhair fern</name>
    <dbReference type="NCBI Taxonomy" id="13818"/>
    <lineage>
        <taxon>Eukaryota</taxon>
        <taxon>Viridiplantae</taxon>
        <taxon>Streptophyta</taxon>
        <taxon>Embryophyta</taxon>
        <taxon>Tracheophyta</taxon>
        <taxon>Polypodiopsida</taxon>
        <taxon>Polypodiidae</taxon>
        <taxon>Polypodiales</taxon>
        <taxon>Pteridineae</taxon>
        <taxon>Pteridaceae</taxon>
        <taxon>Vittarioideae</taxon>
        <taxon>Adiantum</taxon>
    </lineage>
</organism>
<evidence type="ECO:0000256" key="7">
    <source>
        <dbReference type="ARBA" id="ARBA00022840"/>
    </source>
</evidence>
<dbReference type="InterPro" id="IPR007012">
    <property type="entry name" value="PolA_pol_cen_dom"/>
</dbReference>
<comment type="caution">
    <text evidence="10">The sequence shown here is derived from an EMBL/GenBank/DDBJ whole genome shotgun (WGS) entry which is preliminary data.</text>
</comment>
<evidence type="ECO:0000259" key="9">
    <source>
        <dbReference type="Pfam" id="PF04928"/>
    </source>
</evidence>
<dbReference type="PANTHER" id="PTHR10682">
    <property type="entry name" value="POLY A POLYMERASE"/>
    <property type="match status" value="1"/>
</dbReference>
<keyword evidence="8" id="KW-0539">Nucleus</keyword>
<accession>A0A9D4Z3P1</accession>